<feature type="repeat" description="PPR" evidence="7">
    <location>
        <begin position="1136"/>
        <end position="1170"/>
    </location>
</feature>
<dbReference type="GO" id="GO:0008843">
    <property type="term" value="F:endochitinase activity"/>
    <property type="evidence" value="ECO:0007669"/>
    <property type="project" value="UniProtKB-EC"/>
</dbReference>
<dbReference type="GO" id="GO:0005576">
    <property type="term" value="C:extracellular region"/>
    <property type="evidence" value="ECO:0007669"/>
    <property type="project" value="TreeGrafter"/>
</dbReference>
<dbReference type="SUPFAM" id="SSF54556">
    <property type="entry name" value="Chitinase insertion domain"/>
    <property type="match status" value="1"/>
</dbReference>
<dbReference type="InterPro" id="IPR017853">
    <property type="entry name" value="GH"/>
</dbReference>
<dbReference type="InterPro" id="IPR029070">
    <property type="entry name" value="Chitinase_insertion_sf"/>
</dbReference>
<sequence>MKLAGALAAAALASLASIATASSPILAQYWPAYNAEQQSVSQIPWTYSAKNGLAYYFVTITTKDGFEVPTEQPTADIKKFVSAAKQNGVRPVFSLGGWDGSLHFSDLVKTPSKQADFAGKIKAFMDQYGFDGVDLDWEYPNGCNALSSDDSAHLLAFLKVLRSTIGKSKLITAAVSTSGFLGANGKPLSDFKPYGQYLDYINLMTYDIAGSWSPTTGPDSPLRKCSSDSSVQTALKVWTSRGFPASKILLGIPAYAISFTTKSSTLQTTKINKKWSSKAYQAWTGVVPKGGPGDSNVPATDVCGTKTAAYNGQWQVKDLVSSGARLPSSCSVSSSDVPRLQLVSSDGMHGKNGYNRYFDECSQGPFLFNPAKKHYISYEDSRSVAVKAAYAKQQGLGGVFLFDSAGFTDEIYSSLRSSLSGRRPGSAEVVGDERVGFRAGQESLDGQSGKGKGRAFDEDHRPEQVSAAPRETHEPLSRTTIQDPPPAQQSHRRGPNPPEEYVPRKYTAAGLLPDPVDREEMMRRLHYLKRRIDVEEFKAIRAQLGRARLLSDPEAIGRLVKRAVECGLDYEALHLLDSTAARVLSDDDRSADFDKAFGRIYTRALKYLNQSQRWTSAAAFSDAAAHFSLVTPDLLALRMTAMYGRQRYVDVIKTYRLYRDRGFEPSGVIYDTVAAAHLLNSELSAAQNLLGEKVARGLGTSFKTCLMLLEGMSHYGGNKIMEEKMLSEGGEEMLRQGRALRQDARVLNRMLSVRASRGALRDALSLLDFYDFRGYAAELVRAMRAIAAPALPPPPPSSAYFRPTPDAPTIVSLVSLLLRQQRADLAEWLVVSAEEQKIAFNDRVAAAILRIMLSNGDIAGAEQFVWGLPAGAAAFGGVAFPALSPSTAVFETLFQGSLTHYGVDGTNKLFREFATAYKSAPRVTEGMTLALTRYLALETNSHVDVPAETLLNVKDLTAGRARPRMSHVTALLKAAWKRDRVEQATPKPIKLPVERQFPLPEVVPPAPTTEQPFPRPRPNNPPPKPQAAYVPPEAALLSEAADVNSKSPVSRLRESLTQDHARLTREAAQHVMSNDYLLRYIEAKWEYLQTQVLDLGMRPTFHHVAILMRAYFRVGDADGASLAMRYAINELDVEPHTAFYTVLINGYSRMNKYEEAVAAYAEFRKSGLEPDRNVFAALAMSFALQRDIQGVERVFDEIRRHVRAKSPTSLLRTQSLRLTSSASLSSFPAAILTPYDPLLDSVFVTIFYRVLSVNHRYLATQDLVRDSLDKGMVPDTVLCKILERTSRWIRWKSNLSERLGLPGVEGGPKANGPKLTAFELDDLRERNLDNLQRVRRMLKRMVPEAPPRHLRALEAFWRTAEKAGPGRLSWAEEEDGGNTVDTKRW</sequence>
<dbReference type="OrthoDB" id="185373at2759"/>
<dbReference type="GO" id="GO:0008061">
    <property type="term" value="F:chitin binding"/>
    <property type="evidence" value="ECO:0007669"/>
    <property type="project" value="InterPro"/>
</dbReference>
<protein>
    <submittedName>
        <fullName evidence="12">Pentatricopeptide repeat protein</fullName>
    </submittedName>
</protein>
<proteinExistence type="predicted"/>
<evidence type="ECO:0000313" key="13">
    <source>
        <dbReference type="Proteomes" id="UP000321518"/>
    </source>
</evidence>
<dbReference type="InterPro" id="IPR050314">
    <property type="entry name" value="Glycosyl_Hydrlase_18"/>
</dbReference>
<feature type="signal peptide" evidence="10">
    <location>
        <begin position="1"/>
        <end position="21"/>
    </location>
</feature>
<dbReference type="PROSITE" id="PS51910">
    <property type="entry name" value="GH18_2"/>
    <property type="match status" value="1"/>
</dbReference>
<keyword evidence="10" id="KW-0732">Signal</keyword>
<accession>A0A511KDG1</accession>
<dbReference type="PANTHER" id="PTHR11177:SF317">
    <property type="entry name" value="CHITINASE 12-RELATED"/>
    <property type="match status" value="1"/>
</dbReference>
<dbReference type="PROSITE" id="PS51375">
    <property type="entry name" value="PPR"/>
    <property type="match status" value="1"/>
</dbReference>
<dbReference type="EMBL" id="BJWK01000005">
    <property type="protein sequence ID" value="GEM08411.1"/>
    <property type="molecule type" value="Genomic_DNA"/>
</dbReference>
<reference evidence="12 13" key="1">
    <citation type="submission" date="2019-07" db="EMBL/GenBank/DDBJ databases">
        <title>Rhodotorula toruloides NBRC10032 genome sequencing.</title>
        <authorList>
            <person name="Shida Y."/>
            <person name="Takaku H."/>
            <person name="Ogasawara W."/>
            <person name="Mori K."/>
        </authorList>
    </citation>
    <scope>NUCLEOTIDE SEQUENCE [LARGE SCALE GENOMIC DNA]</scope>
    <source>
        <strain evidence="12 13">NBRC10032</strain>
    </source>
</reference>
<evidence type="ECO:0000256" key="3">
    <source>
        <dbReference type="ARBA" id="ARBA00023024"/>
    </source>
</evidence>
<comment type="caution">
    <text evidence="12">The sequence shown here is derived from an EMBL/GenBank/DDBJ whole genome shotgun (WGS) entry which is preliminary data.</text>
</comment>
<feature type="compositionally biased region" description="Basic and acidic residues" evidence="9">
    <location>
        <begin position="454"/>
        <end position="463"/>
    </location>
</feature>
<feature type="compositionally biased region" description="Pro residues" evidence="9">
    <location>
        <begin position="1001"/>
        <end position="1025"/>
    </location>
</feature>
<evidence type="ECO:0000256" key="1">
    <source>
        <dbReference type="ARBA" id="ARBA00000822"/>
    </source>
</evidence>
<keyword evidence="2 8" id="KW-0378">Hydrolase</keyword>
<dbReference type="Proteomes" id="UP000321518">
    <property type="component" value="Unassembled WGS sequence"/>
</dbReference>
<keyword evidence="5 8" id="KW-0326">Glycosidase</keyword>
<name>A0A511KDG1_RHOTO</name>
<evidence type="ECO:0000256" key="4">
    <source>
        <dbReference type="ARBA" id="ARBA00023277"/>
    </source>
</evidence>
<keyword evidence="3" id="KW-0146">Chitin degradation</keyword>
<evidence type="ECO:0000256" key="8">
    <source>
        <dbReference type="RuleBase" id="RU000489"/>
    </source>
</evidence>
<feature type="chain" id="PRO_5022008585" evidence="10">
    <location>
        <begin position="22"/>
        <end position="1385"/>
    </location>
</feature>
<dbReference type="GO" id="GO:0006032">
    <property type="term" value="P:chitin catabolic process"/>
    <property type="evidence" value="ECO:0007669"/>
    <property type="project" value="UniProtKB-KW"/>
</dbReference>
<dbReference type="InterPro" id="IPR011990">
    <property type="entry name" value="TPR-like_helical_dom_sf"/>
</dbReference>
<dbReference type="GO" id="GO:0000272">
    <property type="term" value="P:polysaccharide catabolic process"/>
    <property type="evidence" value="ECO:0007669"/>
    <property type="project" value="UniProtKB-KW"/>
</dbReference>
<gene>
    <name evidence="12" type="ORF">Rt10032_c05g2428</name>
</gene>
<feature type="domain" description="GH18" evidence="11">
    <location>
        <begin position="24"/>
        <end position="418"/>
    </location>
</feature>
<evidence type="ECO:0000256" key="7">
    <source>
        <dbReference type="PROSITE-ProRule" id="PRU00708"/>
    </source>
</evidence>
<evidence type="ECO:0000259" key="11">
    <source>
        <dbReference type="PROSITE" id="PS51910"/>
    </source>
</evidence>
<dbReference type="Gene3D" id="3.10.50.10">
    <property type="match status" value="1"/>
</dbReference>
<dbReference type="InterPro" id="IPR001579">
    <property type="entry name" value="Glyco_hydro_18_chit_AS"/>
</dbReference>
<dbReference type="SUPFAM" id="SSF51445">
    <property type="entry name" value="(Trans)glycosidases"/>
    <property type="match status" value="1"/>
</dbReference>
<dbReference type="NCBIfam" id="TIGR00756">
    <property type="entry name" value="PPR"/>
    <property type="match status" value="1"/>
</dbReference>
<dbReference type="PANTHER" id="PTHR11177">
    <property type="entry name" value="CHITINASE"/>
    <property type="match status" value="1"/>
</dbReference>
<evidence type="ECO:0000256" key="2">
    <source>
        <dbReference type="ARBA" id="ARBA00022801"/>
    </source>
</evidence>
<dbReference type="Gene3D" id="1.25.40.10">
    <property type="entry name" value="Tetratricopeptide repeat domain"/>
    <property type="match status" value="2"/>
</dbReference>
<dbReference type="Pfam" id="PF00704">
    <property type="entry name" value="Glyco_hydro_18"/>
    <property type="match status" value="1"/>
</dbReference>
<evidence type="ECO:0000256" key="9">
    <source>
        <dbReference type="SAM" id="MobiDB-lite"/>
    </source>
</evidence>
<evidence type="ECO:0000313" key="12">
    <source>
        <dbReference type="EMBL" id="GEM08411.1"/>
    </source>
</evidence>
<dbReference type="Pfam" id="PF01535">
    <property type="entry name" value="PPR"/>
    <property type="match status" value="1"/>
</dbReference>
<feature type="compositionally biased region" description="Low complexity" evidence="9">
    <location>
        <begin position="416"/>
        <end position="426"/>
    </location>
</feature>
<dbReference type="SMART" id="SM00636">
    <property type="entry name" value="Glyco_18"/>
    <property type="match status" value="1"/>
</dbReference>
<feature type="region of interest" description="Disordered" evidence="9">
    <location>
        <begin position="999"/>
        <end position="1029"/>
    </location>
</feature>
<keyword evidence="4" id="KW-0119">Carbohydrate metabolism</keyword>
<keyword evidence="6" id="KW-0624">Polysaccharide degradation</keyword>
<dbReference type="InterPro" id="IPR002885">
    <property type="entry name" value="PPR_rpt"/>
</dbReference>
<dbReference type="Gene3D" id="3.20.20.80">
    <property type="entry name" value="Glycosidases"/>
    <property type="match status" value="2"/>
</dbReference>
<organism evidence="12 13">
    <name type="scientific">Rhodotorula toruloides</name>
    <name type="common">Yeast</name>
    <name type="synonym">Rhodosporidium toruloides</name>
    <dbReference type="NCBI Taxonomy" id="5286"/>
    <lineage>
        <taxon>Eukaryota</taxon>
        <taxon>Fungi</taxon>
        <taxon>Dikarya</taxon>
        <taxon>Basidiomycota</taxon>
        <taxon>Pucciniomycotina</taxon>
        <taxon>Microbotryomycetes</taxon>
        <taxon>Sporidiobolales</taxon>
        <taxon>Sporidiobolaceae</taxon>
        <taxon>Rhodotorula</taxon>
    </lineage>
</organism>
<dbReference type="PROSITE" id="PS01095">
    <property type="entry name" value="GH18_1"/>
    <property type="match status" value="1"/>
</dbReference>
<evidence type="ECO:0000256" key="5">
    <source>
        <dbReference type="ARBA" id="ARBA00023295"/>
    </source>
</evidence>
<dbReference type="InterPro" id="IPR011583">
    <property type="entry name" value="Chitinase_II/V-like_cat"/>
</dbReference>
<comment type="catalytic activity">
    <reaction evidence="1">
        <text>Random endo-hydrolysis of N-acetyl-beta-D-glucosaminide (1-&gt;4)-beta-linkages in chitin and chitodextrins.</text>
        <dbReference type="EC" id="3.2.1.14"/>
    </reaction>
</comment>
<dbReference type="InterPro" id="IPR001223">
    <property type="entry name" value="Glyco_hydro18_cat"/>
</dbReference>
<evidence type="ECO:0000256" key="6">
    <source>
        <dbReference type="ARBA" id="ARBA00023326"/>
    </source>
</evidence>
<feature type="region of interest" description="Disordered" evidence="9">
    <location>
        <begin position="416"/>
        <end position="509"/>
    </location>
</feature>
<evidence type="ECO:0000256" key="10">
    <source>
        <dbReference type="SAM" id="SignalP"/>
    </source>
</evidence>